<keyword evidence="3" id="KW-1185">Reference proteome</keyword>
<dbReference type="GeneID" id="90072700"/>
<protein>
    <submittedName>
        <fullName evidence="2">Uncharacterized protein</fullName>
    </submittedName>
</protein>
<evidence type="ECO:0000256" key="1">
    <source>
        <dbReference type="SAM" id="MobiDB-lite"/>
    </source>
</evidence>
<feature type="compositionally biased region" description="Basic and acidic residues" evidence="1">
    <location>
        <begin position="204"/>
        <end position="217"/>
    </location>
</feature>
<feature type="compositionally biased region" description="Acidic residues" evidence="1">
    <location>
        <begin position="161"/>
        <end position="173"/>
    </location>
</feature>
<name>A0AAV5QJ60_9ASCO</name>
<accession>A0AAV5QJ60</accession>
<dbReference type="Proteomes" id="UP001360560">
    <property type="component" value="Unassembled WGS sequence"/>
</dbReference>
<evidence type="ECO:0000313" key="2">
    <source>
        <dbReference type="EMBL" id="GMM34721.1"/>
    </source>
</evidence>
<comment type="caution">
    <text evidence="2">The sequence shown here is derived from an EMBL/GenBank/DDBJ whole genome shotgun (WGS) entry which is preliminary data.</text>
</comment>
<sequence length="411" mass="46125">MNNHLDSVSGPHNPDSTIDIQNLISDHNDSLLLIESEFQKLKDLNDLILQNFDSFLIGGDLNNDTKFAKSTSQVQPASNHQSLINKSTMHPSDSINNSSFIDITNVSRTAFPQKGLPENDYNTGAFGSLYTHAQNISTNGAIESVVSPHMKHDIKRKKEIDDDYEEEEYDDFNSQEFSSIADDEEYADMQKIKNTTDGRNFSSHHGDPSMEGQKKQNADTLSSSKKDDPALKSLAKLTSRLKLEDLDIVKTGDSFLESSSPNQPEIPDDTIDSIVENHRAEHIELNLGSEKHQKSNVMVKMEDEGNLIDEPLQLQMEKLNFEKLQTKSEIDPQTVQSLKELMSKSSDLINGELEIDRNLSTIMEERGNVTQSTNGQDNVILSEKMYNYNQLVNERGNALIRNLNGVIDSFS</sequence>
<evidence type="ECO:0000313" key="3">
    <source>
        <dbReference type="Proteomes" id="UP001360560"/>
    </source>
</evidence>
<dbReference type="AlphaFoldDB" id="A0AAV5QJ60"/>
<reference evidence="2 3" key="1">
    <citation type="journal article" date="2023" name="Elife">
        <title>Identification of key yeast species and microbe-microbe interactions impacting larval growth of Drosophila in the wild.</title>
        <authorList>
            <person name="Mure A."/>
            <person name="Sugiura Y."/>
            <person name="Maeda R."/>
            <person name="Honda K."/>
            <person name="Sakurai N."/>
            <person name="Takahashi Y."/>
            <person name="Watada M."/>
            <person name="Katoh T."/>
            <person name="Gotoh A."/>
            <person name="Gotoh Y."/>
            <person name="Taniguchi I."/>
            <person name="Nakamura K."/>
            <person name="Hayashi T."/>
            <person name="Katayama T."/>
            <person name="Uemura T."/>
            <person name="Hattori Y."/>
        </authorList>
    </citation>
    <scope>NUCLEOTIDE SEQUENCE [LARGE SCALE GENOMIC DNA]</scope>
    <source>
        <strain evidence="2 3">SC-9</strain>
    </source>
</reference>
<organism evidence="2 3">
    <name type="scientific">Saccharomycopsis crataegensis</name>
    <dbReference type="NCBI Taxonomy" id="43959"/>
    <lineage>
        <taxon>Eukaryota</taxon>
        <taxon>Fungi</taxon>
        <taxon>Dikarya</taxon>
        <taxon>Ascomycota</taxon>
        <taxon>Saccharomycotina</taxon>
        <taxon>Saccharomycetes</taxon>
        <taxon>Saccharomycopsidaceae</taxon>
        <taxon>Saccharomycopsis</taxon>
    </lineage>
</organism>
<proteinExistence type="predicted"/>
<gene>
    <name evidence="2" type="ORF">DASC09_020460</name>
</gene>
<feature type="region of interest" description="Disordered" evidence="1">
    <location>
        <begin position="161"/>
        <end position="182"/>
    </location>
</feature>
<dbReference type="EMBL" id="BTFZ01000003">
    <property type="protein sequence ID" value="GMM34721.1"/>
    <property type="molecule type" value="Genomic_DNA"/>
</dbReference>
<dbReference type="RefSeq" id="XP_064851721.1">
    <property type="nucleotide sequence ID" value="XM_064995649.1"/>
</dbReference>
<feature type="region of interest" description="Disordered" evidence="1">
    <location>
        <begin position="195"/>
        <end position="227"/>
    </location>
</feature>